<keyword evidence="11 22" id="KW-0418">Kinase</keyword>
<dbReference type="GO" id="GO:0004674">
    <property type="term" value="F:protein serine/threonine kinase activity"/>
    <property type="evidence" value="ECO:0007669"/>
    <property type="project" value="UniProtKB-KW"/>
</dbReference>
<feature type="signal peptide" evidence="20">
    <location>
        <begin position="1"/>
        <end position="20"/>
    </location>
</feature>
<dbReference type="PROSITE" id="PS00109">
    <property type="entry name" value="PROTEIN_KINASE_TYR"/>
    <property type="match status" value="1"/>
</dbReference>
<evidence type="ECO:0000256" key="2">
    <source>
        <dbReference type="ARBA" id="ARBA00012513"/>
    </source>
</evidence>
<evidence type="ECO:0000256" key="18">
    <source>
        <dbReference type="ARBA" id="ARBA00048679"/>
    </source>
</evidence>
<dbReference type="SUPFAM" id="SSF56112">
    <property type="entry name" value="Protein kinase-like (PK-like)"/>
    <property type="match status" value="1"/>
</dbReference>
<keyword evidence="14" id="KW-0472">Membrane</keyword>
<dbReference type="AlphaFoldDB" id="A0A2G9H8B1"/>
<dbReference type="Proteomes" id="UP000231279">
    <property type="component" value="Unassembled WGS sequence"/>
</dbReference>
<comment type="catalytic activity">
    <reaction evidence="17">
        <text>L-threonyl-[protein] + ATP = O-phospho-L-threonyl-[protein] + ADP + H(+)</text>
        <dbReference type="Rhea" id="RHEA:46608"/>
        <dbReference type="Rhea" id="RHEA-COMP:11060"/>
        <dbReference type="Rhea" id="RHEA-COMP:11605"/>
        <dbReference type="ChEBI" id="CHEBI:15378"/>
        <dbReference type="ChEBI" id="CHEBI:30013"/>
        <dbReference type="ChEBI" id="CHEBI:30616"/>
        <dbReference type="ChEBI" id="CHEBI:61977"/>
        <dbReference type="ChEBI" id="CHEBI:456216"/>
        <dbReference type="EC" id="2.7.11.1"/>
    </reaction>
</comment>
<keyword evidence="23" id="KW-1185">Reference proteome</keyword>
<dbReference type="PANTHER" id="PTHR48005">
    <property type="entry name" value="LEUCINE RICH REPEAT KINASE 2"/>
    <property type="match status" value="1"/>
</dbReference>
<comment type="subcellular location">
    <subcellularLocation>
        <location evidence="1">Membrane</location>
        <topology evidence="1">Single-pass type I membrane protein</topology>
    </subcellularLocation>
</comment>
<evidence type="ECO:0000256" key="10">
    <source>
        <dbReference type="ARBA" id="ARBA00022741"/>
    </source>
</evidence>
<organism evidence="22 23">
    <name type="scientific">Handroanthus impetiginosus</name>
    <dbReference type="NCBI Taxonomy" id="429701"/>
    <lineage>
        <taxon>Eukaryota</taxon>
        <taxon>Viridiplantae</taxon>
        <taxon>Streptophyta</taxon>
        <taxon>Embryophyta</taxon>
        <taxon>Tracheophyta</taxon>
        <taxon>Spermatophyta</taxon>
        <taxon>Magnoliopsida</taxon>
        <taxon>eudicotyledons</taxon>
        <taxon>Gunneridae</taxon>
        <taxon>Pentapetalae</taxon>
        <taxon>asterids</taxon>
        <taxon>lamiids</taxon>
        <taxon>Lamiales</taxon>
        <taxon>Bignoniaceae</taxon>
        <taxon>Crescentiina</taxon>
        <taxon>Tabebuia alliance</taxon>
        <taxon>Handroanthus</taxon>
    </lineage>
</organism>
<evidence type="ECO:0000256" key="7">
    <source>
        <dbReference type="ARBA" id="ARBA00022692"/>
    </source>
</evidence>
<evidence type="ECO:0000256" key="8">
    <source>
        <dbReference type="ARBA" id="ARBA00022729"/>
    </source>
</evidence>
<accession>A0A2G9H8B1</accession>
<reference evidence="23" key="1">
    <citation type="journal article" date="2018" name="Gigascience">
        <title>Genome assembly of the Pink Ipe (Handroanthus impetiginosus, Bignoniaceae), a highly valued, ecologically keystone Neotropical timber forest tree.</title>
        <authorList>
            <person name="Silva-Junior O.B."/>
            <person name="Grattapaglia D."/>
            <person name="Novaes E."/>
            <person name="Collevatti R.G."/>
        </authorList>
    </citation>
    <scope>NUCLEOTIDE SEQUENCE [LARGE SCALE GENOMIC DNA]</scope>
    <source>
        <strain evidence="23">cv. UFG-1</strain>
    </source>
</reference>
<evidence type="ECO:0000256" key="3">
    <source>
        <dbReference type="ARBA" id="ARBA00022527"/>
    </source>
</evidence>
<name>A0A2G9H8B1_9LAMI</name>
<protein>
    <recommendedName>
        <fullName evidence="2">non-specific serine/threonine protein kinase</fullName>
        <ecNumber evidence="2">2.7.11.1</ecNumber>
    </recommendedName>
</protein>
<feature type="chain" id="PRO_5013936931" description="non-specific serine/threonine protein kinase" evidence="20">
    <location>
        <begin position="21"/>
        <end position="450"/>
    </location>
</feature>
<comment type="caution">
    <text evidence="22">The sequence shown here is derived from an EMBL/GenBank/DDBJ whole genome shotgun (WGS) entry which is preliminary data.</text>
</comment>
<keyword evidence="6 22" id="KW-0808">Transferase</keyword>
<evidence type="ECO:0000256" key="6">
    <source>
        <dbReference type="ARBA" id="ARBA00022679"/>
    </source>
</evidence>
<dbReference type="InterPro" id="IPR000719">
    <property type="entry name" value="Prot_kinase_dom"/>
</dbReference>
<keyword evidence="10 19" id="KW-0547">Nucleotide-binding</keyword>
<evidence type="ECO:0000256" key="13">
    <source>
        <dbReference type="ARBA" id="ARBA00022989"/>
    </source>
</evidence>
<evidence type="ECO:0000256" key="20">
    <source>
        <dbReference type="SAM" id="SignalP"/>
    </source>
</evidence>
<dbReference type="InterPro" id="IPR017441">
    <property type="entry name" value="Protein_kinase_ATP_BS"/>
</dbReference>
<dbReference type="GO" id="GO:0005524">
    <property type="term" value="F:ATP binding"/>
    <property type="evidence" value="ECO:0007669"/>
    <property type="project" value="UniProtKB-UniRule"/>
</dbReference>
<dbReference type="EC" id="2.7.11.1" evidence="2"/>
<evidence type="ECO:0000256" key="9">
    <source>
        <dbReference type="ARBA" id="ARBA00022737"/>
    </source>
</evidence>
<keyword evidence="9" id="KW-0677">Repeat</keyword>
<evidence type="ECO:0000256" key="16">
    <source>
        <dbReference type="ARBA" id="ARBA00023180"/>
    </source>
</evidence>
<feature type="binding site" evidence="19">
    <location>
        <position position="188"/>
    </location>
    <ligand>
        <name>ATP</name>
        <dbReference type="ChEBI" id="CHEBI:30616"/>
    </ligand>
</feature>
<evidence type="ECO:0000256" key="12">
    <source>
        <dbReference type="ARBA" id="ARBA00022840"/>
    </source>
</evidence>
<dbReference type="GO" id="GO:0016020">
    <property type="term" value="C:membrane"/>
    <property type="evidence" value="ECO:0007669"/>
    <property type="project" value="UniProtKB-SubCell"/>
</dbReference>
<evidence type="ECO:0000256" key="19">
    <source>
        <dbReference type="PROSITE-ProRule" id="PRU10141"/>
    </source>
</evidence>
<evidence type="ECO:0000256" key="17">
    <source>
        <dbReference type="ARBA" id="ARBA00047899"/>
    </source>
</evidence>
<dbReference type="PROSITE" id="PS50011">
    <property type="entry name" value="PROTEIN_KINASE_DOM"/>
    <property type="match status" value="1"/>
</dbReference>
<dbReference type="InterPro" id="IPR011009">
    <property type="entry name" value="Kinase-like_dom_sf"/>
</dbReference>
<evidence type="ECO:0000256" key="1">
    <source>
        <dbReference type="ARBA" id="ARBA00004479"/>
    </source>
</evidence>
<gene>
    <name evidence="22" type="ORF">CDL12_13656</name>
</gene>
<evidence type="ECO:0000313" key="23">
    <source>
        <dbReference type="Proteomes" id="UP000231279"/>
    </source>
</evidence>
<evidence type="ECO:0000259" key="21">
    <source>
        <dbReference type="PROSITE" id="PS50011"/>
    </source>
</evidence>
<evidence type="ECO:0000256" key="4">
    <source>
        <dbReference type="ARBA" id="ARBA00022553"/>
    </source>
</evidence>
<dbReference type="STRING" id="429701.A0A2G9H8B1"/>
<dbReference type="EMBL" id="NKXS01002422">
    <property type="protein sequence ID" value="PIN13723.1"/>
    <property type="molecule type" value="Genomic_DNA"/>
</dbReference>
<proteinExistence type="predicted"/>
<keyword evidence="7" id="KW-0812">Transmembrane</keyword>
<feature type="domain" description="Protein kinase" evidence="21">
    <location>
        <begin position="160"/>
        <end position="429"/>
    </location>
</feature>
<dbReference type="GO" id="GO:0106310">
    <property type="term" value="F:protein serine kinase activity"/>
    <property type="evidence" value="ECO:0007669"/>
    <property type="project" value="RHEA"/>
</dbReference>
<evidence type="ECO:0000256" key="15">
    <source>
        <dbReference type="ARBA" id="ARBA00023170"/>
    </source>
</evidence>
<sequence length="450" mass="50667">MNSLFALCIAITSIILVVAAQKGKHPLSSSKDSEAEALISSGWWNAYHKTKNISSDQYCKWPGISCDNSGHVVGISSAEFCSHSLSLEQLNLLAFPHLNRVHLDELLVLVFVGFLLLRKLKSNKANPDQSLATRHGDIFKIWNFDGKIAYGDIIEAIEDFDIRYCIGTGGYGSVYRVELPNGRVVALKKLHKREGENSMYDKCFKNEAKILSQIRHKNIVKLFGYCLHKRCMFLIYDYMERGSLFHVLKYEHEALELDWIKRVNVVKSIAHALSYMHHDCIPPILHRDVSTNNILLDSKLEARLSDFGIARVLDPDSSNQTQIAGTCGYIAPELAYTMIVNEKCDVYSFGVIALETISGSHPGEFISSIIRRSTAENIILQDFMDKRLPQLVDLRVATDIVRVVSIALACLNPNPKARPSMKEVSQEFLVNNPPKLSRPMHNISMSELMN</sequence>
<keyword evidence="4" id="KW-0597">Phosphoprotein</keyword>
<dbReference type="PROSITE" id="PS00107">
    <property type="entry name" value="PROTEIN_KINASE_ATP"/>
    <property type="match status" value="1"/>
</dbReference>
<dbReference type="Pfam" id="PF00069">
    <property type="entry name" value="Pkinase"/>
    <property type="match status" value="1"/>
</dbReference>
<evidence type="ECO:0000256" key="5">
    <source>
        <dbReference type="ARBA" id="ARBA00022614"/>
    </source>
</evidence>
<keyword evidence="5" id="KW-0433">Leucine-rich repeat</keyword>
<dbReference type="PANTHER" id="PTHR48005:SF16">
    <property type="entry name" value="MDIS1-INTERACTING RECEPTOR LIKE KINASE 2-LIKE ISOFORM X1"/>
    <property type="match status" value="1"/>
</dbReference>
<dbReference type="OrthoDB" id="676979at2759"/>
<dbReference type="Gene3D" id="3.30.200.20">
    <property type="entry name" value="Phosphorylase Kinase, domain 1"/>
    <property type="match status" value="1"/>
</dbReference>
<keyword evidence="15" id="KW-0675">Receptor</keyword>
<dbReference type="FunFam" id="3.30.200.20:FF:000309">
    <property type="entry name" value="Leucine-rich repeat receptor protein kinase MSP1"/>
    <property type="match status" value="1"/>
</dbReference>
<evidence type="ECO:0000256" key="14">
    <source>
        <dbReference type="ARBA" id="ARBA00023136"/>
    </source>
</evidence>
<dbReference type="InterPro" id="IPR008266">
    <property type="entry name" value="Tyr_kinase_AS"/>
</dbReference>
<keyword evidence="8 20" id="KW-0732">Signal</keyword>
<comment type="catalytic activity">
    <reaction evidence="18">
        <text>L-seryl-[protein] + ATP = O-phospho-L-seryl-[protein] + ADP + H(+)</text>
        <dbReference type="Rhea" id="RHEA:17989"/>
        <dbReference type="Rhea" id="RHEA-COMP:9863"/>
        <dbReference type="Rhea" id="RHEA-COMP:11604"/>
        <dbReference type="ChEBI" id="CHEBI:15378"/>
        <dbReference type="ChEBI" id="CHEBI:29999"/>
        <dbReference type="ChEBI" id="CHEBI:30616"/>
        <dbReference type="ChEBI" id="CHEBI:83421"/>
        <dbReference type="ChEBI" id="CHEBI:456216"/>
        <dbReference type="EC" id="2.7.11.1"/>
    </reaction>
</comment>
<dbReference type="FunFam" id="1.10.510.10:FF:000445">
    <property type="entry name" value="MDIS1-interacting receptor like kinase 2"/>
    <property type="match status" value="1"/>
</dbReference>
<evidence type="ECO:0000313" key="22">
    <source>
        <dbReference type="EMBL" id="PIN13723.1"/>
    </source>
</evidence>
<evidence type="ECO:0000256" key="11">
    <source>
        <dbReference type="ARBA" id="ARBA00022777"/>
    </source>
</evidence>
<keyword evidence="3 22" id="KW-0723">Serine/threonine-protein kinase</keyword>
<dbReference type="Gene3D" id="1.10.510.10">
    <property type="entry name" value="Transferase(Phosphotransferase) domain 1"/>
    <property type="match status" value="1"/>
</dbReference>
<keyword evidence="13" id="KW-1133">Transmembrane helix</keyword>
<keyword evidence="12 19" id="KW-0067">ATP-binding</keyword>
<dbReference type="InterPro" id="IPR032675">
    <property type="entry name" value="LRR_dom_sf"/>
</dbReference>
<keyword evidence="16" id="KW-0325">Glycoprotein</keyword>
<dbReference type="Gene3D" id="3.80.10.10">
    <property type="entry name" value="Ribonuclease Inhibitor"/>
    <property type="match status" value="1"/>
</dbReference>
<dbReference type="InterPro" id="IPR051420">
    <property type="entry name" value="Ser_Thr_Kinases_DiverseReg"/>
</dbReference>